<feature type="transmembrane region" description="Helical" evidence="5">
    <location>
        <begin position="101"/>
        <end position="121"/>
    </location>
</feature>
<dbReference type="GO" id="GO:0022857">
    <property type="term" value="F:transmembrane transporter activity"/>
    <property type="evidence" value="ECO:0007669"/>
    <property type="project" value="InterPro"/>
</dbReference>
<protein>
    <submittedName>
        <fullName evidence="8">Transporter</fullName>
    </submittedName>
</protein>
<evidence type="ECO:0000256" key="1">
    <source>
        <dbReference type="ARBA" id="ARBA00022475"/>
    </source>
</evidence>
<sequence length="131" mass="13885">MLGNTITRFGGVPVSLACFIIESLGLLLIWLAPSAWMAGVGAFLTGSGFSLVFPALGVEAVKQVEEQNQGTALGTYSAFLDLALGLTGPLAGWVAGFYDLATLYLLAAIVVALAFLLIFRVHRQQRLVARE</sequence>
<keyword evidence="3 5" id="KW-1133">Transmembrane helix</keyword>
<keyword evidence="2 5" id="KW-0812">Transmembrane</keyword>
<feature type="domain" description="Major facilitator superfamily (MFS) profile" evidence="6">
    <location>
        <begin position="1"/>
        <end position="131"/>
    </location>
</feature>
<proteinExistence type="predicted"/>
<keyword evidence="1" id="KW-1003">Cell membrane</keyword>
<evidence type="ECO:0000313" key="7">
    <source>
        <dbReference type="EMBL" id="GHK51712.1"/>
    </source>
</evidence>
<evidence type="ECO:0000256" key="2">
    <source>
        <dbReference type="ARBA" id="ARBA00022692"/>
    </source>
</evidence>
<reference evidence="7" key="2">
    <citation type="submission" date="2020-10" db="EMBL/GenBank/DDBJ databases">
        <title>Genome Sequence of ESBL Producing Zambian Clinical Strains.</title>
        <authorList>
            <person name="Shawa M."/>
            <person name="Furuta Y."/>
            <person name="Simbotwe M."/>
            <person name="Mulenga E."/>
            <person name="Mubanga M."/>
            <person name="Mulenga G."/>
            <person name="Kaile C."/>
            <person name="Zorigt T."/>
            <person name="Hang'ombe B."/>
            <person name="Higashi H."/>
        </authorList>
    </citation>
    <scope>NUCLEOTIDE SEQUENCE</scope>
    <source>
        <strain evidence="7">Zam_UTH_09</strain>
    </source>
</reference>
<feature type="transmembrane region" description="Helical" evidence="5">
    <location>
        <begin position="73"/>
        <end position="95"/>
    </location>
</feature>
<dbReference type="Gene3D" id="1.20.1250.20">
    <property type="entry name" value="MFS general substrate transporter like domains"/>
    <property type="match status" value="1"/>
</dbReference>
<evidence type="ECO:0000256" key="3">
    <source>
        <dbReference type="ARBA" id="ARBA00022989"/>
    </source>
</evidence>
<dbReference type="InterPro" id="IPR020846">
    <property type="entry name" value="MFS_dom"/>
</dbReference>
<dbReference type="AlphaFoldDB" id="A0A4P0Y1Y1"/>
<evidence type="ECO:0000259" key="6">
    <source>
        <dbReference type="PROSITE" id="PS50850"/>
    </source>
</evidence>
<dbReference type="EMBL" id="BNFF01000001">
    <property type="protein sequence ID" value="GHK51712.1"/>
    <property type="molecule type" value="Genomic_DNA"/>
</dbReference>
<evidence type="ECO:0000313" key="8">
    <source>
        <dbReference type="EMBL" id="VTM55838.1"/>
    </source>
</evidence>
<feature type="transmembrane region" description="Helical" evidence="5">
    <location>
        <begin position="38"/>
        <end position="61"/>
    </location>
</feature>
<name>A0A4P0Y1Y1_KLEPN</name>
<dbReference type="EMBL" id="CABDVL010000003">
    <property type="protein sequence ID" value="VTM55838.1"/>
    <property type="molecule type" value="Genomic_DNA"/>
</dbReference>
<evidence type="ECO:0000256" key="4">
    <source>
        <dbReference type="ARBA" id="ARBA00023136"/>
    </source>
</evidence>
<dbReference type="Proteomes" id="UP000655094">
    <property type="component" value="Unassembled WGS sequence"/>
</dbReference>
<dbReference type="SUPFAM" id="SSF103473">
    <property type="entry name" value="MFS general substrate transporter"/>
    <property type="match status" value="1"/>
</dbReference>
<organism evidence="8">
    <name type="scientific">Klebsiella pneumoniae</name>
    <dbReference type="NCBI Taxonomy" id="573"/>
    <lineage>
        <taxon>Bacteria</taxon>
        <taxon>Pseudomonadati</taxon>
        <taxon>Pseudomonadota</taxon>
        <taxon>Gammaproteobacteria</taxon>
        <taxon>Enterobacterales</taxon>
        <taxon>Enterobacteriaceae</taxon>
        <taxon>Klebsiella/Raoultella group</taxon>
        <taxon>Klebsiella</taxon>
        <taxon>Klebsiella pneumoniae complex</taxon>
    </lineage>
</organism>
<dbReference type="Pfam" id="PF07690">
    <property type="entry name" value="MFS_1"/>
    <property type="match status" value="1"/>
</dbReference>
<feature type="transmembrane region" description="Helical" evidence="5">
    <location>
        <begin position="12"/>
        <end position="32"/>
    </location>
</feature>
<keyword evidence="4 5" id="KW-0472">Membrane</keyword>
<accession>A0A4P0Y1Y1</accession>
<evidence type="ECO:0000256" key="5">
    <source>
        <dbReference type="SAM" id="Phobius"/>
    </source>
</evidence>
<gene>
    <name evidence="8" type="primary">yhhS_1</name>
    <name evidence="7" type="ORF">KPZU09_14480</name>
    <name evidence="8" type="ORF">NCTC9183_03733</name>
</gene>
<dbReference type="InterPro" id="IPR011701">
    <property type="entry name" value="MFS"/>
</dbReference>
<reference evidence="8" key="1">
    <citation type="submission" date="2019-04" db="EMBL/GenBank/DDBJ databases">
        <authorList>
            <consortium name="Pathogen Informatics"/>
        </authorList>
    </citation>
    <scope>NUCLEOTIDE SEQUENCE</scope>
    <source>
        <strain evidence="8">NCTC9183</strain>
    </source>
</reference>
<dbReference type="PANTHER" id="PTHR23531">
    <property type="entry name" value="QUINOLENE RESISTANCE PROTEIN NORA"/>
    <property type="match status" value="1"/>
</dbReference>
<dbReference type="PROSITE" id="PS50850">
    <property type="entry name" value="MFS"/>
    <property type="match status" value="1"/>
</dbReference>
<dbReference type="Proteomes" id="UP000507695">
    <property type="component" value="Unassembled WGS sequence"/>
</dbReference>
<dbReference type="InterPro" id="IPR052714">
    <property type="entry name" value="MFS_Exporter"/>
</dbReference>
<dbReference type="InterPro" id="IPR036259">
    <property type="entry name" value="MFS_trans_sf"/>
</dbReference>
<dbReference type="PANTHER" id="PTHR23531:SF1">
    <property type="entry name" value="QUINOLENE RESISTANCE PROTEIN NORA"/>
    <property type="match status" value="1"/>
</dbReference>